<proteinExistence type="predicted"/>
<comment type="caution">
    <text evidence="1">The sequence shown here is derived from an EMBL/GenBank/DDBJ whole genome shotgun (WGS) entry which is preliminary data.</text>
</comment>
<protein>
    <submittedName>
        <fullName evidence="1">Uncharacterized protein</fullName>
    </submittedName>
</protein>
<dbReference type="EMBL" id="CBKE010000140">
    <property type="protein sequence ID" value="CDF04798.1"/>
    <property type="molecule type" value="Genomic_DNA"/>
</dbReference>
<organism evidence="1">
    <name type="scientific">Megasphaera elsdenii CAG:570</name>
    <dbReference type="NCBI Taxonomy" id="1263087"/>
    <lineage>
        <taxon>Bacteria</taxon>
        <taxon>Bacillati</taxon>
        <taxon>Bacillota</taxon>
        <taxon>Negativicutes</taxon>
        <taxon>Veillonellales</taxon>
        <taxon>Veillonellaceae</taxon>
        <taxon>Megasphaera</taxon>
    </lineage>
</organism>
<gene>
    <name evidence="1" type="ORF">BN715_01107</name>
</gene>
<accession>R7MYB6</accession>
<name>R7MYB6_MEGEL</name>
<reference evidence="1" key="1">
    <citation type="submission" date="2012-11" db="EMBL/GenBank/DDBJ databases">
        <title>Dependencies among metagenomic species, viruses, plasmids and units of genetic variation.</title>
        <authorList>
            <person name="Nielsen H.B."/>
            <person name="Almeida M."/>
            <person name="Juncker A.S."/>
            <person name="Rasmussen S."/>
            <person name="Li J."/>
            <person name="Sunagawa S."/>
            <person name="Plichta D."/>
            <person name="Gautier L."/>
            <person name="Le Chatelier E."/>
            <person name="Peletier E."/>
            <person name="Bonde I."/>
            <person name="Nielsen T."/>
            <person name="Manichanh C."/>
            <person name="Arumugam M."/>
            <person name="Batto J."/>
            <person name="Santos M.B.Q.D."/>
            <person name="Blom N."/>
            <person name="Borruel N."/>
            <person name="Burgdorf K.S."/>
            <person name="Boumezbeur F."/>
            <person name="Casellas F."/>
            <person name="Dore J."/>
            <person name="Guarner F."/>
            <person name="Hansen T."/>
            <person name="Hildebrand F."/>
            <person name="Kaas R.S."/>
            <person name="Kennedy S."/>
            <person name="Kristiansen K."/>
            <person name="Kultima J.R."/>
            <person name="Leonard P."/>
            <person name="Levenez F."/>
            <person name="Lund O."/>
            <person name="Moumen B."/>
            <person name="Le Paslier D."/>
            <person name="Pons N."/>
            <person name="Pedersen O."/>
            <person name="Prifti E."/>
            <person name="Qin J."/>
            <person name="Raes J."/>
            <person name="Tap J."/>
            <person name="Tims S."/>
            <person name="Ussery D.W."/>
            <person name="Yamada T."/>
            <person name="MetaHit consortium"/>
            <person name="Renault P."/>
            <person name="Sicheritz-Ponten T."/>
            <person name="Bork P."/>
            <person name="Wang J."/>
            <person name="Brunak S."/>
            <person name="Ehrlich S.D."/>
        </authorList>
    </citation>
    <scope>NUCLEOTIDE SEQUENCE [LARGE SCALE GENOMIC DNA]</scope>
</reference>
<evidence type="ECO:0000313" key="1">
    <source>
        <dbReference type="EMBL" id="CDF04798.1"/>
    </source>
</evidence>
<sequence length="242" mass="29153">MSKKILAIVEGEKKEPQLLNRLFDTYKERRQIVSYGANLYDLYERIRSYYGDDLEDWDFLLFLREQEADEEKKKIFDDRYTDIFLVFDFDPQDNRFSPTAIQTMMIYFNDSTSNGRLYINYPMVESCIHITSFEDDSYLFSYVRLAELGQYKTRANEESCCPDITQYDQKIFSNIIRLNLVKIQRLLKRNERPSGDLYDILKTILTLQIDLLKRKAAFYILNTCLFCIYEYNPRMIDWLERK</sequence>
<dbReference type="AlphaFoldDB" id="R7MYB6"/>
<dbReference type="Proteomes" id="UP000017908">
    <property type="component" value="Unassembled WGS sequence"/>
</dbReference>